<organism evidence="3 4">
    <name type="scientific">Thermomonospora cellulosilytica</name>
    <dbReference type="NCBI Taxonomy" id="1411118"/>
    <lineage>
        <taxon>Bacteria</taxon>
        <taxon>Bacillati</taxon>
        <taxon>Actinomycetota</taxon>
        <taxon>Actinomycetes</taxon>
        <taxon>Streptosporangiales</taxon>
        <taxon>Thermomonosporaceae</taxon>
        <taxon>Thermomonospora</taxon>
    </lineage>
</organism>
<feature type="compositionally biased region" description="Gly residues" evidence="1">
    <location>
        <begin position="71"/>
        <end position="96"/>
    </location>
</feature>
<keyword evidence="2" id="KW-0732">Signal</keyword>
<evidence type="ECO:0000313" key="4">
    <source>
        <dbReference type="Proteomes" id="UP000539313"/>
    </source>
</evidence>
<name>A0A7W3RAS2_9ACTN</name>
<comment type="caution">
    <text evidence="3">The sequence shown here is derived from an EMBL/GenBank/DDBJ whole genome shotgun (WGS) entry which is preliminary data.</text>
</comment>
<feature type="region of interest" description="Disordered" evidence="1">
    <location>
        <begin position="30"/>
        <end position="103"/>
    </location>
</feature>
<proteinExistence type="predicted"/>
<evidence type="ECO:0000313" key="3">
    <source>
        <dbReference type="EMBL" id="MBA9005999.1"/>
    </source>
</evidence>
<evidence type="ECO:0008006" key="5">
    <source>
        <dbReference type="Google" id="ProtNLM"/>
    </source>
</evidence>
<dbReference type="AlphaFoldDB" id="A0A7W3RAS2"/>
<sequence length="103" mass="10247">MTLRTTTAVLATAVTAVALGACGPAERHCEHDATDRDVPASHCDQGIPGYEWEDGPADPPHRSRSSTGPSTGTGGGGGRTTTGKNNNGGGTGGGTGRTRTGRS</sequence>
<dbReference type="RefSeq" id="WP_182707046.1">
    <property type="nucleotide sequence ID" value="NZ_JACJII010000001.1"/>
</dbReference>
<protein>
    <recommendedName>
        <fullName evidence="5">Lipoprotein</fullName>
    </recommendedName>
</protein>
<evidence type="ECO:0000256" key="1">
    <source>
        <dbReference type="SAM" id="MobiDB-lite"/>
    </source>
</evidence>
<feature type="chain" id="PRO_5038577643" description="Lipoprotein" evidence="2">
    <location>
        <begin position="21"/>
        <end position="103"/>
    </location>
</feature>
<evidence type="ECO:0000256" key="2">
    <source>
        <dbReference type="SAM" id="SignalP"/>
    </source>
</evidence>
<dbReference type="PROSITE" id="PS51257">
    <property type="entry name" value="PROKAR_LIPOPROTEIN"/>
    <property type="match status" value="1"/>
</dbReference>
<feature type="signal peptide" evidence="2">
    <location>
        <begin position="1"/>
        <end position="20"/>
    </location>
</feature>
<feature type="compositionally biased region" description="Basic and acidic residues" evidence="1">
    <location>
        <begin position="30"/>
        <end position="39"/>
    </location>
</feature>
<gene>
    <name evidence="3" type="ORF">HNR21_004881</name>
</gene>
<keyword evidence="4" id="KW-1185">Reference proteome</keyword>
<accession>A0A7W3RAS2</accession>
<dbReference type="Proteomes" id="UP000539313">
    <property type="component" value="Unassembled WGS sequence"/>
</dbReference>
<reference evidence="3 4" key="1">
    <citation type="submission" date="2020-08" db="EMBL/GenBank/DDBJ databases">
        <title>Sequencing the genomes of 1000 actinobacteria strains.</title>
        <authorList>
            <person name="Klenk H.-P."/>
        </authorList>
    </citation>
    <scope>NUCLEOTIDE SEQUENCE [LARGE SCALE GENOMIC DNA]</scope>
    <source>
        <strain evidence="3 4">DSM 45823</strain>
    </source>
</reference>
<dbReference type="EMBL" id="JACJII010000001">
    <property type="protein sequence ID" value="MBA9005999.1"/>
    <property type="molecule type" value="Genomic_DNA"/>
</dbReference>